<gene>
    <name evidence="1" type="ORF">PQ472_05195</name>
</gene>
<dbReference type="RefSeq" id="WP_274261917.1">
    <property type="nucleotide sequence ID" value="NZ_CP117884.1"/>
</dbReference>
<accession>A0ABY7WVW9</accession>
<reference evidence="1 2" key="1">
    <citation type="submission" date="2023-02" db="EMBL/GenBank/DDBJ databases">
        <title>Genome sequence of Lacticaseibacillus sp. KACC 23028.</title>
        <authorList>
            <person name="Kim S."/>
            <person name="Heo J."/>
            <person name="Kwon S.-W."/>
        </authorList>
    </citation>
    <scope>NUCLEOTIDE SEQUENCE [LARGE SCALE GENOMIC DNA]</scope>
    <source>
        <strain evidence="1 2">KACC 23028</strain>
    </source>
</reference>
<protein>
    <submittedName>
        <fullName evidence="1">Uncharacterized protein</fullName>
    </submittedName>
</protein>
<evidence type="ECO:0000313" key="1">
    <source>
        <dbReference type="EMBL" id="WDF83633.1"/>
    </source>
</evidence>
<sequence length="142" mass="16374">MEDMTTAVAEELAKWWPEMTIYRENQKNGFAAPSFYVHRRPTTREPDVIGHDHELRTYQMEVLYTPPLDEDGTNADIDAVRDQMLDCLHIVGGKYRVTNWNDAVSDDTLVVTFDLPIHVAYEQHPIYQGRLDYTGDAKDGKD</sequence>
<dbReference type="Pfam" id="PF20765">
    <property type="entry name" value="Phage_tail_terminator_8"/>
    <property type="match status" value="1"/>
</dbReference>
<keyword evidence="2" id="KW-1185">Reference proteome</keyword>
<evidence type="ECO:0000313" key="2">
    <source>
        <dbReference type="Proteomes" id="UP001220377"/>
    </source>
</evidence>
<proteinExistence type="predicted"/>
<dbReference type="Proteomes" id="UP001220377">
    <property type="component" value="Chromosome"/>
</dbReference>
<dbReference type="EMBL" id="CP117884">
    <property type="protein sequence ID" value="WDF83633.1"/>
    <property type="molecule type" value="Genomic_DNA"/>
</dbReference>
<name>A0ABY7WVW9_9LACO</name>
<dbReference type="InterPro" id="IPR049254">
    <property type="entry name" value="Phage_tail_terminator"/>
</dbReference>
<organism evidence="1 2">
    <name type="scientific">Lacticaseibacillus pabuli</name>
    <dbReference type="NCBI Taxonomy" id="3025672"/>
    <lineage>
        <taxon>Bacteria</taxon>
        <taxon>Bacillati</taxon>
        <taxon>Bacillota</taxon>
        <taxon>Bacilli</taxon>
        <taxon>Lactobacillales</taxon>
        <taxon>Lactobacillaceae</taxon>
        <taxon>Lacticaseibacillus</taxon>
    </lineage>
</organism>